<dbReference type="GO" id="GO:0042791">
    <property type="term" value="P:5S class rRNA transcription by RNA polymerase III"/>
    <property type="evidence" value="ECO:0000318"/>
    <property type="project" value="GO_Central"/>
</dbReference>
<dbReference type="OrthoDB" id="68020at2759"/>
<dbReference type="InterPro" id="IPR056020">
    <property type="entry name" value="DUF7599"/>
</dbReference>
<feature type="domain" description="B-block binding subunit of TFIIIC" evidence="6">
    <location>
        <begin position="2"/>
        <end position="58"/>
    </location>
</feature>
<evidence type="ECO:0000259" key="10">
    <source>
        <dbReference type="Pfam" id="PF24658"/>
    </source>
</evidence>
<dbReference type="InterPro" id="IPR044210">
    <property type="entry name" value="Tfc3-like"/>
</dbReference>
<dbReference type="InterPro" id="IPR056064">
    <property type="entry name" value="DUF7647"/>
</dbReference>
<evidence type="ECO:0000259" key="6">
    <source>
        <dbReference type="Pfam" id="PF04182"/>
    </source>
</evidence>
<evidence type="ECO:0000256" key="5">
    <source>
        <dbReference type="ARBA" id="ARBA00023242"/>
    </source>
</evidence>
<dbReference type="InterPro" id="IPR007309">
    <property type="entry name" value="TFIIIC_Bblock-bd"/>
</dbReference>
<protein>
    <submittedName>
        <fullName evidence="11">Uncharacterized protein</fullName>
    </submittedName>
</protein>
<evidence type="ECO:0000256" key="1">
    <source>
        <dbReference type="ARBA" id="ARBA00004123"/>
    </source>
</evidence>
<feature type="domain" description="DUF7646" evidence="9">
    <location>
        <begin position="195"/>
        <end position="277"/>
    </location>
</feature>
<dbReference type="Gramene" id="TraesCS6A02G233300.1">
    <property type="protein sequence ID" value="TraesCS6A02G233300.1"/>
    <property type="gene ID" value="TraesCS6A02G233300"/>
</dbReference>
<reference evidence="11" key="2">
    <citation type="submission" date="2018-10" db="UniProtKB">
        <authorList>
            <consortium name="EnsemblPlants"/>
        </authorList>
    </citation>
    <scope>IDENTIFICATION</scope>
</reference>
<organism evidence="11">
    <name type="scientific">Triticum aestivum</name>
    <name type="common">Wheat</name>
    <dbReference type="NCBI Taxonomy" id="4565"/>
    <lineage>
        <taxon>Eukaryota</taxon>
        <taxon>Viridiplantae</taxon>
        <taxon>Streptophyta</taxon>
        <taxon>Embryophyta</taxon>
        <taxon>Tracheophyta</taxon>
        <taxon>Spermatophyta</taxon>
        <taxon>Magnoliopsida</taxon>
        <taxon>Liliopsida</taxon>
        <taxon>Poales</taxon>
        <taxon>Poaceae</taxon>
        <taxon>BOP clade</taxon>
        <taxon>Pooideae</taxon>
        <taxon>Triticodae</taxon>
        <taxon>Triticeae</taxon>
        <taxon>Triticinae</taxon>
        <taxon>Triticum</taxon>
    </lineage>
</organism>
<dbReference type="GO" id="GO:0006384">
    <property type="term" value="P:transcription initiation at RNA polymerase III promoter"/>
    <property type="evidence" value="ECO:0000318"/>
    <property type="project" value="GO_Central"/>
</dbReference>
<evidence type="ECO:0000256" key="4">
    <source>
        <dbReference type="ARBA" id="ARBA00023163"/>
    </source>
</evidence>
<dbReference type="EnsemblPlants" id="TraesCS6A02G233300.1">
    <property type="protein sequence ID" value="TraesCS6A02G233300.1"/>
    <property type="gene ID" value="TraesCS6A02G233300"/>
</dbReference>
<dbReference type="Proteomes" id="UP000019116">
    <property type="component" value="Chromosome 6A"/>
</dbReference>
<reference evidence="11" key="1">
    <citation type="submission" date="2018-08" db="EMBL/GenBank/DDBJ databases">
        <authorList>
            <person name="Rossello M."/>
        </authorList>
    </citation>
    <scope>NUCLEOTIDE SEQUENCE [LARGE SCALE GENOMIC DNA]</scope>
    <source>
        <strain evidence="11">cv. Chinese Spring</strain>
    </source>
</reference>
<dbReference type="Pfam" id="PF24538">
    <property type="entry name" value="DUF7599"/>
    <property type="match status" value="1"/>
</dbReference>
<dbReference type="GO" id="GO:0005634">
    <property type="term" value="C:nucleus"/>
    <property type="evidence" value="ECO:0007669"/>
    <property type="project" value="UniProtKB-SubCell"/>
</dbReference>
<dbReference type="InterPro" id="IPR056467">
    <property type="entry name" value="eWH_GTF3C1"/>
</dbReference>
<dbReference type="Gramene" id="TraesCAD_scaffold_095630_01G000400.1">
    <property type="protein sequence ID" value="TraesCAD_scaffold_095630_01G000400.1"/>
    <property type="gene ID" value="TraesCAD_scaffold_095630_01G000400"/>
</dbReference>
<keyword evidence="5" id="KW-0539">Nucleus</keyword>
<dbReference type="GO" id="GO:0000127">
    <property type="term" value="C:transcription factor TFIIIC complex"/>
    <property type="evidence" value="ECO:0000318"/>
    <property type="project" value="GO_Central"/>
</dbReference>
<evidence type="ECO:0000256" key="2">
    <source>
        <dbReference type="ARBA" id="ARBA00022553"/>
    </source>
</evidence>
<dbReference type="Pfam" id="PF24101">
    <property type="entry name" value="WHD_GTF3C1"/>
    <property type="match status" value="1"/>
</dbReference>
<dbReference type="PaxDb" id="4565-Traes_6BL_B40279442.1"/>
<name>A0A3B6NRE5_WHEAT</name>
<dbReference type="InterPro" id="IPR056063">
    <property type="entry name" value="DUF7646"/>
</dbReference>
<comment type="subcellular location">
    <subcellularLocation>
        <location evidence="1">Nucleus</location>
    </subcellularLocation>
</comment>
<keyword evidence="4" id="KW-0804">Transcription</keyword>
<dbReference type="CDD" id="cd16169">
    <property type="entry name" value="Tau138_eWH"/>
    <property type="match status" value="1"/>
</dbReference>
<dbReference type="Pfam" id="PF24658">
    <property type="entry name" value="DUF7647"/>
    <property type="match status" value="1"/>
</dbReference>
<keyword evidence="12" id="KW-1185">Reference proteome</keyword>
<evidence type="ECO:0000256" key="3">
    <source>
        <dbReference type="ARBA" id="ARBA00023125"/>
    </source>
</evidence>
<evidence type="ECO:0000259" key="8">
    <source>
        <dbReference type="Pfam" id="PF24538"/>
    </source>
</evidence>
<dbReference type="STRING" id="4565.A0A3B6NRE5"/>
<dbReference type="PANTHER" id="PTHR15180:SF1">
    <property type="entry name" value="GENERAL TRANSCRIPTION FACTOR 3C POLYPEPTIDE 1"/>
    <property type="match status" value="1"/>
</dbReference>
<evidence type="ECO:0000313" key="11">
    <source>
        <dbReference type="EnsemblPlants" id="TraesCS6A02G233300.1"/>
    </source>
</evidence>
<dbReference type="GO" id="GO:0003677">
    <property type="term" value="F:DNA binding"/>
    <property type="evidence" value="ECO:0007669"/>
    <property type="project" value="UniProtKB-KW"/>
</dbReference>
<dbReference type="Pfam" id="PF04182">
    <property type="entry name" value="B-block_TFIIIC"/>
    <property type="match status" value="1"/>
</dbReference>
<dbReference type="InterPro" id="IPR035625">
    <property type="entry name" value="Tfc3-like_eWH"/>
</dbReference>
<feature type="domain" description="DUF7599" evidence="8">
    <location>
        <begin position="102"/>
        <end position="185"/>
    </location>
</feature>
<evidence type="ECO:0000313" key="12">
    <source>
        <dbReference type="Proteomes" id="UP000019116"/>
    </source>
</evidence>
<feature type="domain" description="DUF7647" evidence="10">
    <location>
        <begin position="559"/>
        <end position="723"/>
    </location>
</feature>
<feature type="domain" description="GTF3C1 extended winged-helix" evidence="7">
    <location>
        <begin position="367"/>
        <end position="475"/>
    </location>
</feature>
<evidence type="ECO:0000259" key="7">
    <source>
        <dbReference type="Pfam" id="PF24101"/>
    </source>
</evidence>
<dbReference type="Gramene" id="TraesCS6A03G0642100.1">
    <property type="protein sequence ID" value="TraesCS6A03G0642100.1.CDS"/>
    <property type="gene ID" value="TraesCS6A03G0642100"/>
</dbReference>
<dbReference type="AlphaFoldDB" id="A0A3B6NRE5"/>
<keyword evidence="2" id="KW-0597">Phosphoprotein</keyword>
<keyword evidence="3" id="KW-0238">DNA-binding</keyword>
<dbReference type="PANTHER" id="PTHR15180">
    <property type="entry name" value="GENERAL TRANSCRIPTION FACTOR 3C POLYPEPTIDE 1"/>
    <property type="match status" value="1"/>
</dbReference>
<evidence type="ECO:0000259" key="9">
    <source>
        <dbReference type="Pfam" id="PF24657"/>
    </source>
</evidence>
<proteinExistence type="predicted"/>
<dbReference type="Pfam" id="PF24657">
    <property type="entry name" value="DUF7646"/>
    <property type="match status" value="1"/>
</dbReference>
<accession>A0A3B6NRE5</accession>
<dbReference type="Gramene" id="TraesROB_scaffold_047979_01G000500.1">
    <property type="protein sequence ID" value="TraesROB_scaffold_047979_01G000500.1"/>
    <property type="gene ID" value="TraesROB_scaffold_047979_01G000500"/>
</dbReference>
<dbReference type="OMA" id="NGADVEC"/>
<sequence length="724" mass="82300">MKGNNFHFVVKSLVSQRLIVRQSALIKVKDNGAEGEEVSHNKQVISTNSLYLSRYAKDMNMNSQQRIEITKPELLGSNEETNIALQEDGALAVNLKNDISVHDYLPAMEAICEKLENASGKAFVVSDIKVDPDYKMAYGHRAWRNVLHRLRDAQLVEEFDANVDDKVVRCLRLLKKFDPVEFQSKSTTQDYKIGEKRQATDQVMELPLENCIYDMIKAEGSKGITLVELGKRLGHKNSRRLHKRVSSMRQRFNLTWDAEVSDKTSQYRVWTSKDFLHYKSGTALQSFEALPGDHVKRSDSWSLVPSSGLDSHSSHGNNNELLYEAECHDEPVGHSLQSSHEACVGVSQLVKQDKLALGRKKHRCPPSTSDDRRQRRILHMLKKKKFVLKVELHKWLERLEKENGKMMDRKTLARTLNKLQQEGSCKCIKVSVPLVTNYTRNRLIDVILHSSVGDLSPELVDQIRMRQRNFDTETRSGAAAKLKQNQHKTAMPGLRISRRVKDNKPLIIEAMHANGFIGAKMIRVKLFHIFLWVYVSCLPGCCIPAGYAEEGQHAKDLNQSSPLFSMAAAINEMPVDLFLQVVGSAKKIDNMITKVLSELPTEEYNQLMDTHAKGRLSHLINILDKLKLLQLANELVDESGVPSDAAPTHSMELRPYIEEPIRRILPSSHVNLNHRPKIRHDFVLSKQEFVDAYWETLEYCYLTAGLTEPLSAFPGCAVPELLHH</sequence>